<feature type="transmembrane region" description="Helical" evidence="1">
    <location>
        <begin position="249"/>
        <end position="267"/>
    </location>
</feature>
<keyword evidence="1" id="KW-0472">Membrane</keyword>
<comment type="caution">
    <text evidence="2">The sequence shown here is derived from an EMBL/GenBank/DDBJ whole genome shotgun (WGS) entry which is preliminary data.</text>
</comment>
<feature type="transmembrane region" description="Helical" evidence="1">
    <location>
        <begin position="225"/>
        <end position="242"/>
    </location>
</feature>
<keyword evidence="1" id="KW-1133">Transmembrane helix</keyword>
<name>A0A1F8DH39_9BACT</name>
<evidence type="ECO:0000256" key="1">
    <source>
        <dbReference type="SAM" id="Phobius"/>
    </source>
</evidence>
<evidence type="ECO:0000313" key="3">
    <source>
        <dbReference type="Proteomes" id="UP000176775"/>
    </source>
</evidence>
<organism evidence="2 3">
    <name type="scientific">Candidatus Woesebacteria bacterium RIFOXYD1_FULL_41_28</name>
    <dbReference type="NCBI Taxonomy" id="1802550"/>
    <lineage>
        <taxon>Bacteria</taxon>
        <taxon>Candidatus Woeseibacteriota</taxon>
    </lineage>
</organism>
<dbReference type="Proteomes" id="UP000176775">
    <property type="component" value="Unassembled WGS sequence"/>
</dbReference>
<gene>
    <name evidence="2" type="ORF">A2594_01600</name>
</gene>
<evidence type="ECO:0008006" key="4">
    <source>
        <dbReference type="Google" id="ProtNLM"/>
    </source>
</evidence>
<feature type="transmembrane region" description="Helical" evidence="1">
    <location>
        <begin position="177"/>
        <end position="196"/>
    </location>
</feature>
<sequence length="568" mass="64083">MLKKLFQFFSKNSFQKYLLIILGTITWALTMARSGLCWNDGCTGGLGFWGANGHDGIWHIALSESLSKGSFLMPIFSGQGIENYHIGFDLLLALFHKISFIPIPNLYFQVIPPVLAFLVGLLTYKFVLLWTRSEKASLWSTFFVYFGGSFGWLVSLIRGQGWGGESMFWSMQSVSTLINPPFALSLVFLLAGLVLLLKLDEKFSRWIFLLCVLSFGILIEIKVYAGILALGGLMVAGVYSLIIERKSLIIKVFFTALIISFVIYVPFNKLSGSLIAWQPFWFLESMVGASDRFYAPKLAEAMLAYKSQPVIGKFVLAYGLTFVLFIVGNMGTRILFLLRKIRLNDKVEILIYPIIAAGIIIPTLFVQEGTPWNTIQFFYYSLFFTSILSGVVIGKWTKSSRLSAFIKTLVILLTIPTTIFTLKDVYLTEKPPAVLPAAETEALNFISRQPDGVVLTYPFDEVKSKNAVSPSPLSEYVTTAYVSAFSGKQVFLEDEMNLDIMQYPWRERRSLVGNFLNTLDIDSAKTFLEENNIKYVYWLKDQHARIGDKELNMTLIFSNSDVTVFKVN</sequence>
<feature type="transmembrane region" description="Helical" evidence="1">
    <location>
        <begin position="315"/>
        <end position="337"/>
    </location>
</feature>
<feature type="transmembrane region" description="Helical" evidence="1">
    <location>
        <begin position="404"/>
        <end position="422"/>
    </location>
</feature>
<reference evidence="2 3" key="1">
    <citation type="journal article" date="2016" name="Nat. Commun.">
        <title>Thousands of microbial genomes shed light on interconnected biogeochemical processes in an aquifer system.</title>
        <authorList>
            <person name="Anantharaman K."/>
            <person name="Brown C.T."/>
            <person name="Hug L.A."/>
            <person name="Sharon I."/>
            <person name="Castelle C.J."/>
            <person name="Probst A.J."/>
            <person name="Thomas B.C."/>
            <person name="Singh A."/>
            <person name="Wilkins M.J."/>
            <person name="Karaoz U."/>
            <person name="Brodie E.L."/>
            <person name="Williams K.H."/>
            <person name="Hubbard S.S."/>
            <person name="Banfield J.F."/>
        </authorList>
    </citation>
    <scope>NUCLEOTIDE SEQUENCE [LARGE SCALE GENOMIC DNA]</scope>
</reference>
<feature type="transmembrane region" description="Helical" evidence="1">
    <location>
        <begin position="349"/>
        <end position="365"/>
    </location>
</feature>
<keyword evidence="1" id="KW-0812">Transmembrane</keyword>
<dbReference type="EMBL" id="MGIK01000020">
    <property type="protein sequence ID" value="OGM87940.1"/>
    <property type="molecule type" value="Genomic_DNA"/>
</dbReference>
<protein>
    <recommendedName>
        <fullName evidence="4">Glycosyltransferase RgtA/B/C/D-like domain-containing protein</fullName>
    </recommendedName>
</protein>
<accession>A0A1F8DH39</accession>
<evidence type="ECO:0000313" key="2">
    <source>
        <dbReference type="EMBL" id="OGM87940.1"/>
    </source>
</evidence>
<dbReference type="AlphaFoldDB" id="A0A1F8DH39"/>
<feature type="transmembrane region" description="Helical" evidence="1">
    <location>
        <begin position="377"/>
        <end position="397"/>
    </location>
</feature>
<feature type="transmembrane region" description="Helical" evidence="1">
    <location>
        <begin position="106"/>
        <end position="124"/>
    </location>
</feature>
<feature type="transmembrane region" description="Helical" evidence="1">
    <location>
        <begin position="203"/>
        <end position="219"/>
    </location>
</feature>
<feature type="transmembrane region" description="Helical" evidence="1">
    <location>
        <begin position="136"/>
        <end position="157"/>
    </location>
</feature>
<proteinExistence type="predicted"/>